<dbReference type="Proteomes" id="UP000027936">
    <property type="component" value="Unassembled WGS sequence"/>
</dbReference>
<evidence type="ECO:0008006" key="3">
    <source>
        <dbReference type="Google" id="ProtNLM"/>
    </source>
</evidence>
<evidence type="ECO:0000313" key="1">
    <source>
        <dbReference type="EMBL" id="KEF40427.1"/>
    </source>
</evidence>
<gene>
    <name evidence="1" type="ORF">M670_00453</name>
</gene>
<dbReference type="EMBL" id="JJRY01000001">
    <property type="protein sequence ID" value="KEF40427.1"/>
    <property type="molecule type" value="Genomic_DNA"/>
</dbReference>
<proteinExistence type="predicted"/>
<dbReference type="RefSeq" id="WP_035192860.1">
    <property type="nucleotide sequence ID" value="NZ_JJRY01000001.1"/>
</dbReference>
<dbReference type="OrthoDB" id="2382315at2"/>
<evidence type="ECO:0000313" key="2">
    <source>
        <dbReference type="Proteomes" id="UP000027936"/>
    </source>
</evidence>
<sequence>MESNLHEQGLTFKTVDELKAYIEKEVVNTAEAAEILECSRQNISQLVKYGTLVPIKAFARDSIFLRREIEHHKLKMRKK</sequence>
<dbReference type="PATRIC" id="fig|1348973.3.peg.442"/>
<comment type="caution">
    <text evidence="1">The sequence shown here is derived from an EMBL/GenBank/DDBJ whole genome shotgun (WGS) entry which is preliminary data.</text>
</comment>
<reference evidence="1 2" key="1">
    <citation type="submission" date="2014-04" db="EMBL/GenBank/DDBJ databases">
        <title>Draft genome sequence of Bacillus azotoformans MEV2011, a (co-) denitrifying strain unable to grow in the presence of oxygen.</title>
        <authorList>
            <person name="Nielsen M."/>
            <person name="Schreiber L."/>
            <person name="Finster K."/>
            <person name="Schramm A."/>
        </authorList>
    </citation>
    <scope>NUCLEOTIDE SEQUENCE [LARGE SCALE GENOMIC DNA]</scope>
    <source>
        <strain evidence="1 2">MEV2011</strain>
    </source>
</reference>
<protein>
    <recommendedName>
        <fullName evidence="3">Helix-turn-helix domain-containing protein</fullName>
    </recommendedName>
</protein>
<accession>A0A072NT68</accession>
<organism evidence="1 2">
    <name type="scientific">Schinkia azotoformans MEV2011</name>
    <dbReference type="NCBI Taxonomy" id="1348973"/>
    <lineage>
        <taxon>Bacteria</taxon>
        <taxon>Bacillati</taxon>
        <taxon>Bacillota</taxon>
        <taxon>Bacilli</taxon>
        <taxon>Bacillales</taxon>
        <taxon>Bacillaceae</taxon>
        <taxon>Calidifontibacillus/Schinkia group</taxon>
        <taxon>Schinkia</taxon>
    </lineage>
</organism>
<name>A0A072NT68_SCHAZ</name>
<dbReference type="AlphaFoldDB" id="A0A072NT68"/>